<organism evidence="5 6">
    <name type="scientific">Rathayibacter caricis DSM 15933</name>
    <dbReference type="NCBI Taxonomy" id="1328867"/>
    <lineage>
        <taxon>Bacteria</taxon>
        <taxon>Bacillati</taxon>
        <taxon>Actinomycetota</taxon>
        <taxon>Actinomycetes</taxon>
        <taxon>Micrococcales</taxon>
        <taxon>Microbacteriaceae</taxon>
        <taxon>Rathayibacter</taxon>
    </lineage>
</organism>
<dbReference type="RefSeq" id="WP_107573979.1">
    <property type="nucleotide sequence ID" value="NZ_PZPL01000001.1"/>
</dbReference>
<evidence type="ECO:0000313" key="6">
    <source>
        <dbReference type="Proteomes" id="UP000241085"/>
    </source>
</evidence>
<feature type="domain" description="NADP-dependent oxidoreductase" evidence="4">
    <location>
        <begin position="16"/>
        <end position="266"/>
    </location>
</feature>
<name>A0A2T4URU3_9MICO</name>
<evidence type="ECO:0000313" key="5">
    <source>
        <dbReference type="EMBL" id="PTL72250.1"/>
    </source>
</evidence>
<dbReference type="PANTHER" id="PTHR43638:SF3">
    <property type="entry name" value="ALDEHYDE REDUCTASE"/>
    <property type="match status" value="1"/>
</dbReference>
<protein>
    <submittedName>
        <fullName evidence="5">Oxidoreductase</fullName>
    </submittedName>
</protein>
<gene>
    <name evidence="5" type="ORF">C1I63_04925</name>
</gene>
<dbReference type="SUPFAM" id="SSF51430">
    <property type="entry name" value="NAD(P)-linked oxidoreductase"/>
    <property type="match status" value="1"/>
</dbReference>
<feature type="binding site" evidence="2">
    <location>
        <position position="108"/>
    </location>
    <ligand>
        <name>substrate</name>
    </ligand>
</feature>
<dbReference type="Proteomes" id="UP000241085">
    <property type="component" value="Unassembled WGS sequence"/>
</dbReference>
<dbReference type="Pfam" id="PF00248">
    <property type="entry name" value="Aldo_ket_red"/>
    <property type="match status" value="1"/>
</dbReference>
<feature type="active site" description="Proton donor" evidence="1">
    <location>
        <position position="52"/>
    </location>
</feature>
<comment type="caution">
    <text evidence="5">The sequence shown here is derived from an EMBL/GenBank/DDBJ whole genome shotgun (WGS) entry which is preliminary data.</text>
</comment>
<dbReference type="InterPro" id="IPR036812">
    <property type="entry name" value="NAD(P)_OxRdtase_dom_sf"/>
</dbReference>
<sequence length="279" mass="30625">MEHRLFGRPPSEVSVIGQGTWYIDDAHRPTAVAALRHGIDSGMTHIDTAEMYGDAEPVVGAAIAGRRDEVFLVSKVLPSNASRAGVVAACERTLTRLGTDRLDCYLLHWRGSHPLEETFAGFEQLREQGKIRSWGVSNFDVDDLEEAWRSGGEGHLACNQVLYHLEERAIEHAVLPWCERQGVAVVAYSPFGHDRFPDPRMPGGRVLEQIAAEHGASARQVALRFLVRRPAVFAIPKASTVAHADDNAGAGALELSTAELDRIDAAFPRGPRPRRLPML</sequence>
<keyword evidence="6" id="KW-1185">Reference proteome</keyword>
<evidence type="ECO:0000256" key="2">
    <source>
        <dbReference type="PIRSR" id="PIRSR000097-2"/>
    </source>
</evidence>
<reference evidence="5 6" key="1">
    <citation type="submission" date="2018-03" db="EMBL/GenBank/DDBJ databases">
        <title>Bacteriophage NCPPB3778 and a type I-E CRISPR drive the evolution of the US Biological Select Agent, Rathayibacter toxicus.</title>
        <authorList>
            <person name="Davis E.W.II."/>
            <person name="Tabima J.F."/>
            <person name="Weisberg A.J."/>
            <person name="Dantas Lopes L."/>
            <person name="Wiseman M.S."/>
            <person name="Wiseman M.S."/>
            <person name="Pupko T."/>
            <person name="Belcher M.S."/>
            <person name="Sechler A.J."/>
            <person name="Tancos M.A."/>
            <person name="Schroeder B.K."/>
            <person name="Murray T.D."/>
            <person name="Luster D.G."/>
            <person name="Schneider W.L."/>
            <person name="Rogers E."/>
            <person name="Andreote F.D."/>
            <person name="Grunwald N.J."/>
            <person name="Putnam M.L."/>
            <person name="Chang J.H."/>
        </authorList>
    </citation>
    <scope>NUCLEOTIDE SEQUENCE [LARGE SCALE GENOMIC DNA]</scope>
    <source>
        <strain evidence="5 6">DSM 15933</strain>
    </source>
</reference>
<accession>A0A2T4URU3</accession>
<dbReference type="CDD" id="cd19138">
    <property type="entry name" value="AKR_YeaE"/>
    <property type="match status" value="1"/>
</dbReference>
<dbReference type="PIRSF" id="PIRSF000097">
    <property type="entry name" value="AKR"/>
    <property type="match status" value="1"/>
</dbReference>
<dbReference type="GO" id="GO:0016491">
    <property type="term" value="F:oxidoreductase activity"/>
    <property type="evidence" value="ECO:0007669"/>
    <property type="project" value="InterPro"/>
</dbReference>
<dbReference type="InterPro" id="IPR023210">
    <property type="entry name" value="NADP_OxRdtase_dom"/>
</dbReference>
<dbReference type="InterPro" id="IPR020471">
    <property type="entry name" value="AKR"/>
</dbReference>
<dbReference type="Gene3D" id="3.20.20.100">
    <property type="entry name" value="NADP-dependent oxidoreductase domain"/>
    <property type="match status" value="1"/>
</dbReference>
<evidence type="ECO:0000259" key="4">
    <source>
        <dbReference type="Pfam" id="PF00248"/>
    </source>
</evidence>
<dbReference type="PANTHER" id="PTHR43638">
    <property type="entry name" value="OXIDOREDUCTASE, ALDO/KETO REDUCTASE FAMILY PROTEIN"/>
    <property type="match status" value="1"/>
</dbReference>
<proteinExistence type="predicted"/>
<dbReference type="AlphaFoldDB" id="A0A2T4URU3"/>
<dbReference type="EMBL" id="PZPL01000001">
    <property type="protein sequence ID" value="PTL72250.1"/>
    <property type="molecule type" value="Genomic_DNA"/>
</dbReference>
<evidence type="ECO:0000256" key="3">
    <source>
        <dbReference type="PIRSR" id="PIRSR000097-3"/>
    </source>
</evidence>
<dbReference type="PRINTS" id="PR00069">
    <property type="entry name" value="ALDKETRDTASE"/>
</dbReference>
<feature type="site" description="Lowers pKa of active site Tyr" evidence="3">
    <location>
        <position position="75"/>
    </location>
</feature>
<evidence type="ECO:0000256" key="1">
    <source>
        <dbReference type="PIRSR" id="PIRSR000097-1"/>
    </source>
</evidence>